<proteinExistence type="predicted"/>
<organism evidence="2 3">
    <name type="scientific">Daphnia galeata</name>
    <dbReference type="NCBI Taxonomy" id="27404"/>
    <lineage>
        <taxon>Eukaryota</taxon>
        <taxon>Metazoa</taxon>
        <taxon>Ecdysozoa</taxon>
        <taxon>Arthropoda</taxon>
        <taxon>Crustacea</taxon>
        <taxon>Branchiopoda</taxon>
        <taxon>Diplostraca</taxon>
        <taxon>Cladocera</taxon>
        <taxon>Anomopoda</taxon>
        <taxon>Daphniidae</taxon>
        <taxon>Daphnia</taxon>
    </lineage>
</organism>
<comment type="caution">
    <text evidence="2">The sequence shown here is derived from an EMBL/GenBank/DDBJ whole genome shotgun (WGS) entry which is preliminary data.</text>
</comment>
<feature type="region of interest" description="Disordered" evidence="1">
    <location>
        <begin position="334"/>
        <end position="433"/>
    </location>
</feature>
<dbReference type="EMBL" id="CAKKLH010000168">
    <property type="protein sequence ID" value="CAH0105102.1"/>
    <property type="molecule type" value="Genomic_DNA"/>
</dbReference>
<feature type="compositionally biased region" description="Low complexity" evidence="1">
    <location>
        <begin position="343"/>
        <end position="356"/>
    </location>
</feature>
<feature type="compositionally biased region" description="Low complexity" evidence="1">
    <location>
        <begin position="11"/>
        <end position="33"/>
    </location>
</feature>
<reference evidence="2" key="1">
    <citation type="submission" date="2021-11" db="EMBL/GenBank/DDBJ databases">
        <authorList>
            <person name="Schell T."/>
        </authorList>
    </citation>
    <scope>NUCLEOTIDE SEQUENCE</scope>
    <source>
        <strain evidence="2">M5</strain>
    </source>
</reference>
<feature type="compositionally biased region" description="Basic and acidic residues" evidence="1">
    <location>
        <begin position="44"/>
        <end position="53"/>
    </location>
</feature>
<gene>
    <name evidence="2" type="ORF">DGAL_LOCUS8072</name>
</gene>
<feature type="region of interest" description="Disordered" evidence="1">
    <location>
        <begin position="1"/>
        <end position="71"/>
    </location>
</feature>
<feature type="compositionally biased region" description="Polar residues" evidence="1">
    <location>
        <begin position="357"/>
        <end position="366"/>
    </location>
</feature>
<evidence type="ECO:0000313" key="2">
    <source>
        <dbReference type="EMBL" id="CAH0105102.1"/>
    </source>
</evidence>
<dbReference type="AlphaFoldDB" id="A0A8J2WI28"/>
<accession>A0A8J2WI28</accession>
<feature type="compositionally biased region" description="Polar residues" evidence="1">
    <location>
        <begin position="400"/>
        <end position="409"/>
    </location>
</feature>
<name>A0A8J2WI28_9CRUS</name>
<sequence>MGKRRRDSEVSSSSDSSASSSSTSTSDGSSTDSFVASRRKKSSKRDTSPDRIPKNPSNPKASGSGKTSAASVALSRLIQATFGGAGEEIPVPAQGAAVEEDGEASEIGAPARAVAAAGGEAQERPNPAVGQALLQLASFIEAQQAPKSNRKKRLKPSIKQSRRMLKRLRRGVSNKRVGQLKSKYRLDVEDSMDFKVPSIDFEMHLKLQKLLGPSTGKGVNDVEKSLYKVQQSMLPIFSVLAFLESKELEGDAGKAVRHLAELIGRSYFDVSDLRRRNILELVGPAIIPLLEDRDIFEVSEGRDLFGSSVMKRLSKSGRFVRELVDLDVGGQRKGKLPARERLSLPPSLGQQSSYQGRQNNHSSGRTGNIRDDNNSQRQPDFRDARNGVGDQGRQGPGSASRWNDNQQDWSNNRSSGNNNAFRGRGRGYRGRGD</sequence>
<evidence type="ECO:0000256" key="1">
    <source>
        <dbReference type="SAM" id="MobiDB-lite"/>
    </source>
</evidence>
<dbReference type="OrthoDB" id="6368799at2759"/>
<feature type="compositionally biased region" description="Basic and acidic residues" evidence="1">
    <location>
        <begin position="368"/>
        <end position="385"/>
    </location>
</feature>
<dbReference type="Proteomes" id="UP000789390">
    <property type="component" value="Unassembled WGS sequence"/>
</dbReference>
<evidence type="ECO:0000313" key="3">
    <source>
        <dbReference type="Proteomes" id="UP000789390"/>
    </source>
</evidence>
<feature type="compositionally biased region" description="Low complexity" evidence="1">
    <location>
        <begin position="410"/>
        <end position="422"/>
    </location>
</feature>
<keyword evidence="3" id="KW-1185">Reference proteome</keyword>
<feature type="compositionally biased region" description="Low complexity" evidence="1">
    <location>
        <begin position="60"/>
        <end position="71"/>
    </location>
</feature>
<feature type="compositionally biased region" description="Basic residues" evidence="1">
    <location>
        <begin position="423"/>
        <end position="433"/>
    </location>
</feature>
<protein>
    <submittedName>
        <fullName evidence="2">Uncharacterized protein</fullName>
    </submittedName>
</protein>